<keyword evidence="5 7" id="KW-1133">Transmembrane helix</keyword>
<name>A0ABW2TB59_9ACTN</name>
<evidence type="ECO:0000256" key="6">
    <source>
        <dbReference type="ARBA" id="ARBA00023136"/>
    </source>
</evidence>
<feature type="transmembrane region" description="Helical" evidence="7">
    <location>
        <begin position="138"/>
        <end position="161"/>
    </location>
</feature>
<accession>A0ABW2TB59</accession>
<comment type="similarity">
    <text evidence="2">Belongs to the DoxX family.</text>
</comment>
<dbReference type="Pfam" id="PF07681">
    <property type="entry name" value="DoxX"/>
    <property type="match status" value="1"/>
</dbReference>
<evidence type="ECO:0000256" key="4">
    <source>
        <dbReference type="ARBA" id="ARBA00022692"/>
    </source>
</evidence>
<keyword evidence="4 7" id="KW-0812">Transmembrane</keyword>
<keyword evidence="9" id="KW-1185">Reference proteome</keyword>
<dbReference type="InterPro" id="IPR051907">
    <property type="entry name" value="DoxX-like_oxidoreductase"/>
</dbReference>
<evidence type="ECO:0000256" key="7">
    <source>
        <dbReference type="SAM" id="Phobius"/>
    </source>
</evidence>
<evidence type="ECO:0000256" key="3">
    <source>
        <dbReference type="ARBA" id="ARBA00022475"/>
    </source>
</evidence>
<dbReference type="Proteomes" id="UP001596514">
    <property type="component" value="Unassembled WGS sequence"/>
</dbReference>
<organism evidence="8 9">
    <name type="scientific">Streptosporangium amethystogenes subsp. fukuiense</name>
    <dbReference type="NCBI Taxonomy" id="698418"/>
    <lineage>
        <taxon>Bacteria</taxon>
        <taxon>Bacillati</taxon>
        <taxon>Actinomycetota</taxon>
        <taxon>Actinomycetes</taxon>
        <taxon>Streptosporangiales</taxon>
        <taxon>Streptosporangiaceae</taxon>
        <taxon>Streptosporangium</taxon>
    </lineage>
</organism>
<keyword evidence="6 7" id="KW-0472">Membrane</keyword>
<feature type="transmembrane region" description="Helical" evidence="7">
    <location>
        <begin position="74"/>
        <end position="93"/>
    </location>
</feature>
<proteinExistence type="inferred from homology"/>
<evidence type="ECO:0000313" key="9">
    <source>
        <dbReference type="Proteomes" id="UP001596514"/>
    </source>
</evidence>
<dbReference type="PANTHER" id="PTHR33452:SF1">
    <property type="entry name" value="INNER MEMBRANE PROTEIN YPHA-RELATED"/>
    <property type="match status" value="1"/>
</dbReference>
<reference evidence="9" key="1">
    <citation type="journal article" date="2019" name="Int. J. Syst. Evol. Microbiol.">
        <title>The Global Catalogue of Microorganisms (GCM) 10K type strain sequencing project: providing services to taxonomists for standard genome sequencing and annotation.</title>
        <authorList>
            <consortium name="The Broad Institute Genomics Platform"/>
            <consortium name="The Broad Institute Genome Sequencing Center for Infectious Disease"/>
            <person name="Wu L."/>
            <person name="Ma J."/>
        </authorList>
    </citation>
    <scope>NUCLEOTIDE SEQUENCE [LARGE SCALE GENOMIC DNA]</scope>
    <source>
        <strain evidence="9">JCM 10083</strain>
    </source>
</reference>
<keyword evidence="3" id="KW-1003">Cell membrane</keyword>
<dbReference type="RefSeq" id="WP_343962415.1">
    <property type="nucleotide sequence ID" value="NZ_BAAAGK010000007.1"/>
</dbReference>
<protein>
    <submittedName>
        <fullName evidence="8">DoxX family protein</fullName>
    </submittedName>
</protein>
<sequence length="168" mass="16662">MGTTDGAVLLIRVAVGVIFIVHGLNHAFGGGKLAGTARWFAGLGMRHPKLQAVMSVAVEVAAGTALAIGLLTPMAAGALVGVAVVAGLAAHARNGFFVFKDGYEYVLLLAVTCLAVALAGPGGASLDAVLGIDALADGWAGLAVALLVGVGGAAVLLLATWRPVRDRA</sequence>
<evidence type="ECO:0000313" key="8">
    <source>
        <dbReference type="EMBL" id="MFC7605056.1"/>
    </source>
</evidence>
<comment type="subcellular location">
    <subcellularLocation>
        <location evidence="1">Cell membrane</location>
        <topology evidence="1">Multi-pass membrane protein</topology>
    </subcellularLocation>
</comment>
<feature type="transmembrane region" description="Helical" evidence="7">
    <location>
        <begin position="105"/>
        <end position="126"/>
    </location>
</feature>
<dbReference type="InterPro" id="IPR032808">
    <property type="entry name" value="DoxX"/>
</dbReference>
<evidence type="ECO:0000256" key="1">
    <source>
        <dbReference type="ARBA" id="ARBA00004651"/>
    </source>
</evidence>
<evidence type="ECO:0000256" key="5">
    <source>
        <dbReference type="ARBA" id="ARBA00022989"/>
    </source>
</evidence>
<evidence type="ECO:0000256" key="2">
    <source>
        <dbReference type="ARBA" id="ARBA00006679"/>
    </source>
</evidence>
<dbReference type="EMBL" id="JBHTEE010000001">
    <property type="protein sequence ID" value="MFC7605056.1"/>
    <property type="molecule type" value="Genomic_DNA"/>
</dbReference>
<comment type="caution">
    <text evidence="8">The sequence shown here is derived from an EMBL/GenBank/DDBJ whole genome shotgun (WGS) entry which is preliminary data.</text>
</comment>
<dbReference type="PANTHER" id="PTHR33452">
    <property type="entry name" value="OXIDOREDUCTASE CATD-RELATED"/>
    <property type="match status" value="1"/>
</dbReference>
<gene>
    <name evidence="8" type="ORF">ACFQVD_33605</name>
</gene>
<feature type="transmembrane region" description="Helical" evidence="7">
    <location>
        <begin position="6"/>
        <end position="29"/>
    </location>
</feature>